<proteinExistence type="predicted"/>
<gene>
    <name evidence="2" type="ORF">SNE25_16820</name>
</gene>
<feature type="signal peptide" evidence="1">
    <location>
        <begin position="1"/>
        <end position="20"/>
    </location>
</feature>
<name>A0ABZ0TE22_9SPHI</name>
<dbReference type="Proteomes" id="UP001324380">
    <property type="component" value="Chromosome"/>
</dbReference>
<evidence type="ECO:0008006" key="4">
    <source>
        <dbReference type="Google" id="ProtNLM"/>
    </source>
</evidence>
<dbReference type="RefSeq" id="WP_321560154.1">
    <property type="nucleotide sequence ID" value="NZ_CP139558.1"/>
</dbReference>
<accession>A0ABZ0TE22</accession>
<reference evidence="2 3" key="1">
    <citation type="submission" date="2023-11" db="EMBL/GenBank/DDBJ databases">
        <title>Analysis of the Genomes of Mucilaginibacter gossypii cycad 4 and M. sabulilitoris SNA2: microbes with the potential for plant growth promotion.</title>
        <authorList>
            <person name="Hirsch A.M."/>
            <person name="Humm E."/>
            <person name="Rubbi M."/>
            <person name="Del Vecchio G."/>
            <person name="Ha S.M."/>
            <person name="Pellegrini M."/>
            <person name="Gunsalus R.P."/>
        </authorList>
    </citation>
    <scope>NUCLEOTIDE SEQUENCE [LARGE SCALE GENOMIC DNA]</scope>
    <source>
        <strain evidence="2 3">SNA2</strain>
    </source>
</reference>
<organism evidence="2 3">
    <name type="scientific">Mucilaginibacter sabulilitoris</name>
    <dbReference type="NCBI Taxonomy" id="1173583"/>
    <lineage>
        <taxon>Bacteria</taxon>
        <taxon>Pseudomonadati</taxon>
        <taxon>Bacteroidota</taxon>
        <taxon>Sphingobacteriia</taxon>
        <taxon>Sphingobacteriales</taxon>
        <taxon>Sphingobacteriaceae</taxon>
        <taxon>Mucilaginibacter</taxon>
    </lineage>
</organism>
<dbReference type="EMBL" id="CP139558">
    <property type="protein sequence ID" value="WPU90984.1"/>
    <property type="molecule type" value="Genomic_DNA"/>
</dbReference>
<evidence type="ECO:0000313" key="3">
    <source>
        <dbReference type="Proteomes" id="UP001324380"/>
    </source>
</evidence>
<dbReference type="PROSITE" id="PS51257">
    <property type="entry name" value="PROKAR_LIPOPROTEIN"/>
    <property type="match status" value="1"/>
</dbReference>
<sequence length="143" mass="15860">MKSTIITLLLLIAGCTVTFAQCDKKLNLVTSKTEHLDGSGNLERTADEQTIIEINDKNISVNIENGKQTLTGTIKSNNCNWQTPFKEGKSVINTTLKDEDGNGEKDYVLTIEGKDGKVTLVAESPQSPDRKLRFVLDKFEEKK</sequence>
<keyword evidence="1" id="KW-0732">Signal</keyword>
<protein>
    <recommendedName>
        <fullName evidence="4">Lipocalin-like domain-containing protein</fullName>
    </recommendedName>
</protein>
<keyword evidence="3" id="KW-1185">Reference proteome</keyword>
<evidence type="ECO:0000256" key="1">
    <source>
        <dbReference type="SAM" id="SignalP"/>
    </source>
</evidence>
<feature type="chain" id="PRO_5046684601" description="Lipocalin-like domain-containing protein" evidence="1">
    <location>
        <begin position="21"/>
        <end position="143"/>
    </location>
</feature>
<evidence type="ECO:0000313" key="2">
    <source>
        <dbReference type="EMBL" id="WPU90984.1"/>
    </source>
</evidence>